<keyword evidence="2" id="KW-0812">Transmembrane</keyword>
<dbReference type="Pfam" id="PF10708">
    <property type="entry name" value="DUF2510"/>
    <property type="match status" value="1"/>
</dbReference>
<dbReference type="Proteomes" id="UP001172756">
    <property type="component" value="Unassembled WGS sequence"/>
</dbReference>
<evidence type="ECO:0000259" key="3">
    <source>
        <dbReference type="Pfam" id="PF10708"/>
    </source>
</evidence>
<feature type="region of interest" description="Disordered" evidence="1">
    <location>
        <begin position="90"/>
        <end position="117"/>
    </location>
</feature>
<feature type="transmembrane region" description="Helical" evidence="2">
    <location>
        <begin position="61"/>
        <end position="80"/>
    </location>
</feature>
<keyword evidence="2" id="KW-1133">Transmembrane helix</keyword>
<keyword evidence="2" id="KW-0472">Membrane</keyword>
<protein>
    <submittedName>
        <fullName evidence="4">DUF2510 domain-containing protein</fullName>
    </submittedName>
</protein>
<organism evidence="4 5">
    <name type="scientific">Demequina lignilytica</name>
    <dbReference type="NCBI Taxonomy" id="3051663"/>
    <lineage>
        <taxon>Bacteria</taxon>
        <taxon>Bacillati</taxon>
        <taxon>Actinomycetota</taxon>
        <taxon>Actinomycetes</taxon>
        <taxon>Micrococcales</taxon>
        <taxon>Demequinaceae</taxon>
        <taxon>Demequina</taxon>
    </lineage>
</organism>
<sequence>MVNVDPGWYPDGSGLLRYWDGQAWTEHTHNPAPPAEPAPTQVLPVAAEAAPASRPLSGGQIGALVVAGVLALAGIGLMLVPTLTGLGSSTAAAPAPTSVASASGGAEPSADATAAGAAEETVEPAAALEIAEITADSSPSEVAIAWVAAWNANDCIAEHRLSSEERTWGMSEEDYCEGIEPTGDEPVLVGAEVLDESVGADAAEVTLLETVDWGDGWTSDSTTAYMLVLTDAGWRVSDFEWIE</sequence>
<dbReference type="EMBL" id="JAUHQB010000006">
    <property type="protein sequence ID" value="MDN4483751.1"/>
    <property type="molecule type" value="Genomic_DNA"/>
</dbReference>
<evidence type="ECO:0000256" key="1">
    <source>
        <dbReference type="SAM" id="MobiDB-lite"/>
    </source>
</evidence>
<dbReference type="AlphaFoldDB" id="A0AB35MJ52"/>
<evidence type="ECO:0000313" key="5">
    <source>
        <dbReference type="Proteomes" id="UP001172756"/>
    </source>
</evidence>
<dbReference type="RefSeq" id="WP_301160505.1">
    <property type="nucleotide sequence ID" value="NZ_JAUHQB010000006.1"/>
</dbReference>
<evidence type="ECO:0000313" key="4">
    <source>
        <dbReference type="EMBL" id="MDN4483751.1"/>
    </source>
</evidence>
<reference evidence="4 5" key="1">
    <citation type="submission" date="2023-06" db="EMBL/GenBank/DDBJ databases">
        <title>SYSU T0a273.</title>
        <authorList>
            <person name="Gao L."/>
            <person name="Fang B.-Z."/>
            <person name="Li W.-J."/>
        </authorList>
    </citation>
    <scope>NUCLEOTIDE SEQUENCE [LARGE SCALE GENOMIC DNA]</scope>
    <source>
        <strain evidence="4 5">SYSU T0a273</strain>
    </source>
</reference>
<proteinExistence type="predicted"/>
<accession>A0AB35MJ52</accession>
<dbReference type="InterPro" id="IPR018929">
    <property type="entry name" value="DUF2510"/>
</dbReference>
<gene>
    <name evidence="4" type="ORF">QQ002_09410</name>
</gene>
<feature type="domain" description="DUF2510" evidence="3">
    <location>
        <begin position="6"/>
        <end position="36"/>
    </location>
</feature>
<comment type="caution">
    <text evidence="4">The sequence shown here is derived from an EMBL/GenBank/DDBJ whole genome shotgun (WGS) entry which is preliminary data.</text>
</comment>
<evidence type="ECO:0000256" key="2">
    <source>
        <dbReference type="SAM" id="Phobius"/>
    </source>
</evidence>
<name>A0AB35MJ52_9MICO</name>